<accession>A0A640KWR2</accession>
<dbReference type="SUPFAM" id="SSF51197">
    <property type="entry name" value="Clavaminate synthase-like"/>
    <property type="match status" value="1"/>
</dbReference>
<keyword evidence="3" id="KW-0223">Dioxygenase</keyword>
<evidence type="ECO:0000313" key="8">
    <source>
        <dbReference type="EMBL" id="GET93595.1"/>
    </source>
</evidence>
<feature type="region of interest" description="Disordered" evidence="7">
    <location>
        <begin position="599"/>
        <end position="618"/>
    </location>
</feature>
<proteinExistence type="inferred from homology"/>
<dbReference type="AlphaFoldDB" id="A0A640KWR2"/>
<gene>
    <name evidence="8" type="ORF">LtaPh_3650900</name>
</gene>
<keyword evidence="5" id="KW-0408">Iron</keyword>
<dbReference type="PANTHER" id="PTHR46030">
    <property type="entry name" value="ALPHA-KETOGLUTARATE-DEPENDENT DIOXYGENASE ALKB HOMOLOG 6"/>
    <property type="match status" value="1"/>
</dbReference>
<comment type="similarity">
    <text evidence="1">Belongs to the alkB family.</text>
</comment>
<feature type="coiled-coil region" evidence="6">
    <location>
        <begin position="644"/>
        <end position="710"/>
    </location>
</feature>
<keyword evidence="6" id="KW-0175">Coiled coil</keyword>
<comment type="caution">
    <text evidence="8">The sequence shown here is derived from an EMBL/GenBank/DDBJ whole genome shotgun (WGS) entry which is preliminary data.</text>
</comment>
<keyword evidence="9" id="KW-1185">Reference proteome</keyword>
<feature type="compositionally biased region" description="Basic and acidic residues" evidence="7">
    <location>
        <begin position="607"/>
        <end position="618"/>
    </location>
</feature>
<evidence type="ECO:0000256" key="2">
    <source>
        <dbReference type="ARBA" id="ARBA00022723"/>
    </source>
</evidence>
<dbReference type="GO" id="GO:0005634">
    <property type="term" value="C:nucleus"/>
    <property type="evidence" value="ECO:0007669"/>
    <property type="project" value="TreeGrafter"/>
</dbReference>
<organism evidence="8 9">
    <name type="scientific">Leishmania tarentolae</name>
    <name type="common">Sauroleishmania tarentolae</name>
    <dbReference type="NCBI Taxonomy" id="5689"/>
    <lineage>
        <taxon>Eukaryota</taxon>
        <taxon>Discoba</taxon>
        <taxon>Euglenozoa</taxon>
        <taxon>Kinetoplastea</taxon>
        <taxon>Metakinetoplastina</taxon>
        <taxon>Trypanosomatida</taxon>
        <taxon>Trypanosomatidae</taxon>
        <taxon>Leishmaniinae</taxon>
        <taxon>Leishmania</taxon>
        <taxon>lizard Leishmania</taxon>
    </lineage>
</organism>
<dbReference type="Proteomes" id="UP000419144">
    <property type="component" value="Unassembled WGS sequence"/>
</dbReference>
<evidence type="ECO:0000256" key="3">
    <source>
        <dbReference type="ARBA" id="ARBA00022964"/>
    </source>
</evidence>
<keyword evidence="2" id="KW-0479">Metal-binding</keyword>
<protein>
    <recommendedName>
        <fullName evidence="10">Fe2OG dioxygenase domain-containing protein</fullName>
    </recommendedName>
</protein>
<evidence type="ECO:0000256" key="6">
    <source>
        <dbReference type="SAM" id="Coils"/>
    </source>
</evidence>
<dbReference type="InterPro" id="IPR032862">
    <property type="entry name" value="ALKBH6"/>
</dbReference>
<evidence type="ECO:0000256" key="5">
    <source>
        <dbReference type="ARBA" id="ARBA00023004"/>
    </source>
</evidence>
<dbReference type="PANTHER" id="PTHR46030:SF1">
    <property type="entry name" value="ALPHA-KETOGLUTARATE-DEPENDENT DIOXYGENASE ALKB HOMOLOG 6"/>
    <property type="match status" value="1"/>
</dbReference>
<keyword evidence="4" id="KW-0560">Oxidoreductase</keyword>
<reference evidence="8" key="1">
    <citation type="submission" date="2019-11" db="EMBL/GenBank/DDBJ databases">
        <title>Leishmania tarentolae CDS.</title>
        <authorList>
            <person name="Goto Y."/>
            <person name="Yamagishi J."/>
        </authorList>
    </citation>
    <scope>NUCLEOTIDE SEQUENCE [LARGE SCALE GENOMIC DNA]</scope>
    <source>
        <strain evidence="8">Parrot Tar II</strain>
    </source>
</reference>
<dbReference type="GO" id="GO:0046872">
    <property type="term" value="F:metal ion binding"/>
    <property type="evidence" value="ECO:0007669"/>
    <property type="project" value="UniProtKB-KW"/>
</dbReference>
<dbReference type="EMBL" id="BLBS01000057">
    <property type="protein sequence ID" value="GET93595.1"/>
    <property type="molecule type" value="Genomic_DNA"/>
</dbReference>
<evidence type="ECO:0000256" key="1">
    <source>
        <dbReference type="ARBA" id="ARBA00007879"/>
    </source>
</evidence>
<evidence type="ECO:0000313" key="9">
    <source>
        <dbReference type="Proteomes" id="UP000419144"/>
    </source>
</evidence>
<name>A0A640KWR2_LEITA</name>
<feature type="region of interest" description="Disordered" evidence="7">
    <location>
        <begin position="205"/>
        <end position="246"/>
    </location>
</feature>
<evidence type="ECO:0000256" key="7">
    <source>
        <dbReference type="SAM" id="MobiDB-lite"/>
    </source>
</evidence>
<dbReference type="OrthoDB" id="412814at2759"/>
<dbReference type="VEuPathDB" id="TriTrypDB:LtaPh_3650900"/>
<dbReference type="Gene3D" id="2.60.120.590">
    <property type="entry name" value="Alpha-ketoglutarate-dependent dioxygenase AlkB-like"/>
    <property type="match status" value="1"/>
</dbReference>
<dbReference type="InterPro" id="IPR037151">
    <property type="entry name" value="AlkB-like_sf"/>
</dbReference>
<evidence type="ECO:0000256" key="4">
    <source>
        <dbReference type="ARBA" id="ARBA00023002"/>
    </source>
</evidence>
<dbReference type="GO" id="GO:0051213">
    <property type="term" value="F:dioxygenase activity"/>
    <property type="evidence" value="ECO:0007669"/>
    <property type="project" value="UniProtKB-KW"/>
</dbReference>
<evidence type="ECO:0008006" key="10">
    <source>
        <dbReference type="Google" id="ProtNLM"/>
    </source>
</evidence>
<sequence>MRPFRLLQRGKHVIPRLRAANAFERPQQQRRSVVTNAPSSYAAFSSVPSGIGAEMKAKGFQHSTPNFNTAEFTDSVDSSDLANDIVTESAVGVDFTRDIYGPWLVMTDDLQGELFVDHDGFVYYRPANGLGYGIGKLQVLDAGATGTAFTCHLESYSYQPTSTVVPQYGLTFDITGMVKLVTTKSSDYRTFSLVGVWRRSNRNKDAPALLPSQRSHSGAAIEGASAVPSPESLGSPGTCGGPGEKVSGQFNAAKLSPWDPSAAAKPFKPNAELQSVFAQVFPERLRLVSHVQRAEAHRESQAARHLAGTADKSSLMHMDLEQYATGHIPGIYYIPDYISVAEEAQILSLIQGTPEDLKSKLTKRTCQEWGCTMCESCQKSFVSDANMPPWVQEFIDMQVYDGLFTPTTFPNSVRIHEYHQGDGIGPHCDGPIYVPMVTVLSLASSCVMSFYPKQPLYENHPMDHYNDTFKFSDGDIGRRVPLQSVVMEPRSLLIFSGEGYYHYPHGISDKAEEVLTPEIFGEVVNRRFLRDPDVQSIPRTYRASITTRNLMMRCNHEPARAEYAMKRAWYLYNHLPIPNELFTPAPQLSEKQRPVGVFTGSISGSQDARDRGATSSTEKRVENCLPACSTPGIYTVDTELREVIYEMRARQEELRNNVEELKQLVALSIPAQTTFQTETATILNHLSSSVLQLESKVEDLVDEMGSAKKSSTDT</sequence>